<dbReference type="Pfam" id="PF14009">
    <property type="entry name" value="PADRE"/>
    <property type="match status" value="1"/>
</dbReference>
<protein>
    <submittedName>
        <fullName evidence="1">Uncharacterized protein</fullName>
    </submittedName>
</protein>
<dbReference type="EMBL" id="EF084087">
    <property type="protein sequence ID" value="ABK23417.1"/>
    <property type="molecule type" value="mRNA"/>
</dbReference>
<sequence>MLLPSLSQSRGSVILKFHPRSTPFIHYQAVGLPYVCHEFDSQNPVFAADRICYCFLQRRRIIMGSMASSSRRTEVVSPEAIRVVHLNGQLDEFQAPISVKRALQNDPRHFICCSRDLSGVNCRPLQQEEELRLGELYFLLPLSVLESDLSVENLVALAARLYAAARKGVSRAAQRRRSADSICDLPGECQSSIYEKLLRSCDDLEVKMALKEHLISKSRSWRPRLHTIQETGFAC</sequence>
<accession>A9NS06</accession>
<dbReference type="AlphaFoldDB" id="A9NS06"/>
<dbReference type="PANTHER" id="PTHR33052">
    <property type="entry name" value="DUF4228 DOMAIN PROTEIN-RELATED"/>
    <property type="match status" value="1"/>
</dbReference>
<dbReference type="InterPro" id="IPR025322">
    <property type="entry name" value="PADRE_dom"/>
</dbReference>
<proteinExistence type="evidence at transcript level"/>
<organism evidence="1">
    <name type="scientific">Picea sitchensis</name>
    <name type="common">Sitka spruce</name>
    <name type="synonym">Pinus sitchensis</name>
    <dbReference type="NCBI Taxonomy" id="3332"/>
    <lineage>
        <taxon>Eukaryota</taxon>
        <taxon>Viridiplantae</taxon>
        <taxon>Streptophyta</taxon>
        <taxon>Embryophyta</taxon>
        <taxon>Tracheophyta</taxon>
        <taxon>Spermatophyta</taxon>
        <taxon>Pinopsida</taxon>
        <taxon>Pinidae</taxon>
        <taxon>Conifers I</taxon>
        <taxon>Pinales</taxon>
        <taxon>Pinaceae</taxon>
        <taxon>Picea</taxon>
    </lineage>
</organism>
<name>A9NS06_PICSI</name>
<reference evidence="1" key="1">
    <citation type="journal article" date="2008" name="BMC Genomics">
        <title>A conifer genomics resource of 200,000 spruce (Picea spp.) ESTs and 6,464 high-quality, sequence-finished full-length cDNAs for Sitka spruce (Picea sitchensis).</title>
        <authorList>
            <person name="Ralph S.G."/>
            <person name="Chun H.J."/>
            <person name="Kolosova N."/>
            <person name="Cooper D."/>
            <person name="Oddy C."/>
            <person name="Ritland C.E."/>
            <person name="Kirkpatrick R."/>
            <person name="Moore R."/>
            <person name="Barber S."/>
            <person name="Holt R.A."/>
            <person name="Jones S.J."/>
            <person name="Marra M.A."/>
            <person name="Douglas C.J."/>
            <person name="Ritland K."/>
            <person name="Bohlmann J."/>
        </authorList>
    </citation>
    <scope>NUCLEOTIDE SEQUENCE</scope>
    <source>
        <tissue evidence="1">Green portion of the leader tissue</tissue>
    </source>
</reference>
<evidence type="ECO:0000313" key="1">
    <source>
        <dbReference type="EMBL" id="ABK23417.1"/>
    </source>
</evidence>